<dbReference type="NCBIfam" id="TIGR03567">
    <property type="entry name" value="FMN_reduc_SsuE"/>
    <property type="match status" value="1"/>
</dbReference>
<dbReference type="AlphaFoldDB" id="A0AAU2VAE3"/>
<dbReference type="GO" id="GO:0052873">
    <property type="term" value="F:FMN reductase (NADPH) activity"/>
    <property type="evidence" value="ECO:0007669"/>
    <property type="project" value="UniProtKB-EC"/>
</dbReference>
<reference evidence="5" key="1">
    <citation type="submission" date="2022-10" db="EMBL/GenBank/DDBJ databases">
        <title>The complete genomes of actinobacterial strains from the NBC collection.</title>
        <authorList>
            <person name="Joergensen T.S."/>
            <person name="Alvarez Arevalo M."/>
            <person name="Sterndorff E.B."/>
            <person name="Faurdal D."/>
            <person name="Vuksanovic O."/>
            <person name="Mourched A.-S."/>
            <person name="Charusanti P."/>
            <person name="Shaw S."/>
            <person name="Blin K."/>
            <person name="Weber T."/>
        </authorList>
    </citation>
    <scope>NUCLEOTIDE SEQUENCE</scope>
    <source>
        <strain evidence="5">NBC_00003</strain>
    </source>
</reference>
<dbReference type="EC" id="1.5.1.38" evidence="5"/>
<dbReference type="InterPro" id="IPR005025">
    <property type="entry name" value="FMN_Rdtase-like_dom"/>
</dbReference>
<dbReference type="InterPro" id="IPR051814">
    <property type="entry name" value="NAD(P)H-dep_FMN_reductase"/>
</dbReference>
<evidence type="ECO:0000313" key="5">
    <source>
        <dbReference type="EMBL" id="WTW64056.1"/>
    </source>
</evidence>
<dbReference type="Gene3D" id="3.40.50.360">
    <property type="match status" value="1"/>
</dbReference>
<dbReference type="SUPFAM" id="SSF52218">
    <property type="entry name" value="Flavoproteins"/>
    <property type="match status" value="1"/>
</dbReference>
<evidence type="ECO:0000256" key="2">
    <source>
        <dbReference type="ARBA" id="ARBA00022643"/>
    </source>
</evidence>
<evidence type="ECO:0000256" key="3">
    <source>
        <dbReference type="ARBA" id="ARBA00023002"/>
    </source>
</evidence>
<dbReference type="EMBL" id="CP108318">
    <property type="protein sequence ID" value="WTW64056.1"/>
    <property type="molecule type" value="Genomic_DNA"/>
</dbReference>
<organism evidence="5">
    <name type="scientific">Streptomyces sp. NBC_00003</name>
    <dbReference type="NCBI Taxonomy" id="2903608"/>
    <lineage>
        <taxon>Bacteria</taxon>
        <taxon>Bacillati</taxon>
        <taxon>Actinomycetota</taxon>
        <taxon>Actinomycetes</taxon>
        <taxon>Kitasatosporales</taxon>
        <taxon>Streptomycetaceae</taxon>
        <taxon>Streptomyces</taxon>
    </lineage>
</organism>
<protein>
    <submittedName>
        <fullName evidence="5">NADPH-dependent FMN reductase</fullName>
        <ecNumber evidence="5">1.5.1.38</ecNumber>
    </submittedName>
</protein>
<gene>
    <name evidence="5" type="primary">ssuE</name>
    <name evidence="5" type="ORF">OG549_27360</name>
</gene>
<dbReference type="PANTHER" id="PTHR43408">
    <property type="entry name" value="FMN REDUCTASE (NADPH)"/>
    <property type="match status" value="1"/>
</dbReference>
<keyword evidence="2" id="KW-0288">FMN</keyword>
<keyword evidence="1" id="KW-0285">Flavoprotein</keyword>
<evidence type="ECO:0000259" key="4">
    <source>
        <dbReference type="Pfam" id="PF03358"/>
    </source>
</evidence>
<dbReference type="InterPro" id="IPR029039">
    <property type="entry name" value="Flavoprotein-like_sf"/>
</dbReference>
<feature type="domain" description="NADPH-dependent FMN reductase-like" evidence="4">
    <location>
        <begin position="3"/>
        <end position="140"/>
    </location>
</feature>
<keyword evidence="3 5" id="KW-0560">Oxidoreductase</keyword>
<dbReference type="Pfam" id="PF03358">
    <property type="entry name" value="FMN_red"/>
    <property type="match status" value="1"/>
</dbReference>
<dbReference type="PANTHER" id="PTHR43408:SF1">
    <property type="entry name" value="FMN REDUCTASE (NADPH)"/>
    <property type="match status" value="1"/>
</dbReference>
<sequence length="191" mass="20066">MPTILAVSGSPSPVSSTHQVLTLAADRLARRGHRVETLAVRTLPAAELLRAEVNHPQLADAAEQFTRADAVVLATPVYKAGYSGLLKSFLDVLPQFALEGKVVLPLATGGSLAHVLALDYGLRPVLMSMKPRAVSESFFVHAGGIRKGPGGFAGLEPDTEALLHEATDKFADLVESLTEAATPTVRLVPAA</sequence>
<proteinExistence type="predicted"/>
<dbReference type="GO" id="GO:0046306">
    <property type="term" value="P:alkanesulfonate catabolic process"/>
    <property type="evidence" value="ECO:0007669"/>
    <property type="project" value="InterPro"/>
</dbReference>
<dbReference type="InterPro" id="IPR020048">
    <property type="entry name" value="NADPH-dep_FMN_reduc_SsuE"/>
</dbReference>
<accession>A0AAU2VAE3</accession>
<name>A0AAU2VAE3_9ACTN</name>
<evidence type="ECO:0000256" key="1">
    <source>
        <dbReference type="ARBA" id="ARBA00022630"/>
    </source>
</evidence>